<name>A0ABR4NLD6_9FUNG</name>
<reference evidence="1 2" key="1">
    <citation type="submission" date="2023-09" db="EMBL/GenBank/DDBJ databases">
        <title>Pangenome analysis of Batrachochytrium dendrobatidis and related Chytrids.</title>
        <authorList>
            <person name="Yacoub M.N."/>
            <person name="Stajich J.E."/>
            <person name="James T.Y."/>
        </authorList>
    </citation>
    <scope>NUCLEOTIDE SEQUENCE [LARGE SCALE GENOMIC DNA]</scope>
    <source>
        <strain evidence="1 2">JEL0888</strain>
    </source>
</reference>
<comment type="caution">
    <text evidence="1">The sequence shown here is derived from an EMBL/GenBank/DDBJ whole genome shotgun (WGS) entry which is preliminary data.</text>
</comment>
<keyword evidence="2" id="KW-1185">Reference proteome</keyword>
<gene>
    <name evidence="1" type="ORF">HK105_200411</name>
</gene>
<accession>A0ABR4NLD6</accession>
<protein>
    <recommendedName>
        <fullName evidence="3">Adhesin domain-containing protein</fullName>
    </recommendedName>
</protein>
<dbReference type="Proteomes" id="UP001527925">
    <property type="component" value="Unassembled WGS sequence"/>
</dbReference>
<proteinExistence type="predicted"/>
<dbReference type="EMBL" id="JADGIZ020000001">
    <property type="protein sequence ID" value="KAL2920338.1"/>
    <property type="molecule type" value="Genomic_DNA"/>
</dbReference>
<organism evidence="1 2">
    <name type="scientific">Polyrhizophydium stewartii</name>
    <dbReference type="NCBI Taxonomy" id="2732419"/>
    <lineage>
        <taxon>Eukaryota</taxon>
        <taxon>Fungi</taxon>
        <taxon>Fungi incertae sedis</taxon>
        <taxon>Chytridiomycota</taxon>
        <taxon>Chytridiomycota incertae sedis</taxon>
        <taxon>Chytridiomycetes</taxon>
        <taxon>Rhizophydiales</taxon>
        <taxon>Rhizophydiales incertae sedis</taxon>
        <taxon>Polyrhizophydium</taxon>
    </lineage>
</organism>
<evidence type="ECO:0008006" key="3">
    <source>
        <dbReference type="Google" id="ProtNLM"/>
    </source>
</evidence>
<sequence length="371" mass="37754">MSLKEGTVQLPATHSIAVEVDAKHSTAVNIVRQPAGASSASSSAFDGLAAGASSDVLVSFIVADSVEEELKVEHSSTDGHASFKASLPSKSWLQRIFNGGFRFTADTPPDVTVTVALPAKHDQPLGVSAKLSAPGVIAVDDLGPARLGGVTLSAPLGGIRTKGTIEAGSFTASVSVGELDVDTVRTAGDISLTSSTGEIKAHLLMGGSIALNASIGEIDVRAARFLDSFTASAGTGAIDANSVICDDPPKSALADGVPPPRGLVELKSGVGEVRGRFEGFWRLTSTASVGECRLQLAPRQGGRASVKTSIGEASISLLPGFNGRIAASGSGRIKADNQPVNGEFVGDASVPNPSLLEISSSFPGSYSVDFM</sequence>
<evidence type="ECO:0000313" key="2">
    <source>
        <dbReference type="Proteomes" id="UP001527925"/>
    </source>
</evidence>
<evidence type="ECO:0000313" key="1">
    <source>
        <dbReference type="EMBL" id="KAL2920338.1"/>
    </source>
</evidence>